<proteinExistence type="predicted"/>
<evidence type="ECO:0000313" key="2">
    <source>
        <dbReference type="EMBL" id="MCT2042076.1"/>
    </source>
</evidence>
<dbReference type="RefSeq" id="WP_260103739.1">
    <property type="nucleotide sequence ID" value="NZ_JALXSQ010000004.1"/>
</dbReference>
<comment type="caution">
    <text evidence="2">The sequence shown here is derived from an EMBL/GenBank/DDBJ whole genome shotgun (WGS) entry which is preliminary data.</text>
</comment>
<evidence type="ECO:0000313" key="3">
    <source>
        <dbReference type="Proteomes" id="UP001525379"/>
    </source>
</evidence>
<sequence length="153" mass="17102">MTRPPQLHRIATPEAMETWRASSLTMHERAVLRRGEDDWLSPADIVSVLVESRLQNPHVITEQAMDIFVRLVARGDVRAGRIDSTSFIPTDAEPATVTETCVAEWRALAPRLPGPGEITWLDLAQDQPRSKPAHGPYELGRKQPTTDCETLEV</sequence>
<accession>A0ABT2HVA5</accession>
<dbReference type="EMBL" id="JALXSQ010000004">
    <property type="protein sequence ID" value="MCT2042076.1"/>
    <property type="molecule type" value="Genomic_DNA"/>
</dbReference>
<reference evidence="2 3" key="1">
    <citation type="submission" date="2022-04" db="EMBL/GenBank/DDBJ databases">
        <title>Human microbiome associated bacterial genomes.</title>
        <authorList>
            <person name="Sandstrom S."/>
            <person name="Salamzade R."/>
            <person name="Kalan L.R."/>
        </authorList>
    </citation>
    <scope>NUCLEOTIDE SEQUENCE [LARGE SCALE GENOMIC DNA]</scope>
    <source>
        <strain evidence="3">p3-SID1799</strain>
    </source>
</reference>
<dbReference type="Proteomes" id="UP001525379">
    <property type="component" value="Unassembled WGS sequence"/>
</dbReference>
<feature type="region of interest" description="Disordered" evidence="1">
    <location>
        <begin position="127"/>
        <end position="153"/>
    </location>
</feature>
<feature type="compositionally biased region" description="Polar residues" evidence="1">
    <location>
        <begin position="143"/>
        <end position="153"/>
    </location>
</feature>
<organism evidence="2 3">
    <name type="scientific">Pseudoclavibacter albus</name>
    <dbReference type="NCBI Taxonomy" id="272241"/>
    <lineage>
        <taxon>Bacteria</taxon>
        <taxon>Bacillati</taxon>
        <taxon>Actinomycetota</taxon>
        <taxon>Actinomycetes</taxon>
        <taxon>Micrococcales</taxon>
        <taxon>Microbacteriaceae</taxon>
        <taxon>Pseudoclavibacter</taxon>
    </lineage>
</organism>
<protein>
    <submittedName>
        <fullName evidence="2">Uncharacterized protein</fullName>
    </submittedName>
</protein>
<evidence type="ECO:0000256" key="1">
    <source>
        <dbReference type="SAM" id="MobiDB-lite"/>
    </source>
</evidence>
<gene>
    <name evidence="2" type="ORF">M3D15_01790</name>
</gene>
<keyword evidence="3" id="KW-1185">Reference proteome</keyword>
<name>A0ABT2HVA5_9MICO</name>